<comment type="caution">
    <text evidence="1">The sequence shown here is derived from an EMBL/GenBank/DDBJ whole genome shotgun (WGS) entry which is preliminary data.</text>
</comment>
<dbReference type="PANTHER" id="PTHR38440">
    <property type="entry name" value="UPF0398 PROTEIN YPSA"/>
    <property type="match status" value="1"/>
</dbReference>
<dbReference type="Gene3D" id="3.40.50.450">
    <property type="match status" value="1"/>
</dbReference>
<accession>A0ABR8BYY5</accession>
<sequence length="160" mass="18165">MKAFFTGHRNIDDIKDPINQLIDIALKRGVTEFLNGMALGTDQLAAEVLIKRKLNWTAVIPCKDQDRLWSLQQKVKYKELLKSASNKIVLYPEYAPGVMQARDQWMVKYSDLCLAVYDGRLTGGTALSVNLATVKNILIIQFNPRTLEIKVIEPQQLSLF</sequence>
<dbReference type="EMBL" id="JACJQT010000026">
    <property type="protein sequence ID" value="MBD2278932.1"/>
    <property type="molecule type" value="Genomic_DNA"/>
</dbReference>
<evidence type="ECO:0000313" key="2">
    <source>
        <dbReference type="Proteomes" id="UP000606721"/>
    </source>
</evidence>
<gene>
    <name evidence="1" type="ORF">H6F99_11700</name>
</gene>
<proteinExistence type="predicted"/>
<evidence type="ECO:0000313" key="1">
    <source>
        <dbReference type="EMBL" id="MBD2278932.1"/>
    </source>
</evidence>
<keyword evidence="2" id="KW-1185">Reference proteome</keyword>
<dbReference type="InterPro" id="IPR010697">
    <property type="entry name" value="YspA"/>
</dbReference>
<dbReference type="SUPFAM" id="SSF102405">
    <property type="entry name" value="MCP/YpsA-like"/>
    <property type="match status" value="1"/>
</dbReference>
<name>A0ABR8BYY5_APHFL</name>
<dbReference type="Proteomes" id="UP000606721">
    <property type="component" value="Unassembled WGS sequence"/>
</dbReference>
<dbReference type="RefSeq" id="WP_053541476.1">
    <property type="nucleotide sequence ID" value="NZ_JACJQT010000026.1"/>
</dbReference>
<dbReference type="PANTHER" id="PTHR38440:SF1">
    <property type="entry name" value="UPF0398 PROTEIN SPR0331"/>
    <property type="match status" value="1"/>
</dbReference>
<protein>
    <submittedName>
        <fullName evidence="1">DUF1273 family protein</fullName>
    </submittedName>
</protein>
<reference evidence="1 2" key="1">
    <citation type="journal article" date="2020" name="ISME J.">
        <title>Comparative genomics reveals insights into cyanobacterial evolution and habitat adaptation.</title>
        <authorList>
            <person name="Chen M.Y."/>
            <person name="Teng W.K."/>
            <person name="Zhao L."/>
            <person name="Hu C.X."/>
            <person name="Zhou Y.K."/>
            <person name="Han B.P."/>
            <person name="Song L.R."/>
            <person name="Shu W.S."/>
        </authorList>
    </citation>
    <scope>NUCLEOTIDE SEQUENCE [LARGE SCALE GENOMIC DNA]</scope>
    <source>
        <strain evidence="1 2">FACHB-1040</strain>
    </source>
</reference>
<dbReference type="Pfam" id="PF06908">
    <property type="entry name" value="YpsA"/>
    <property type="match status" value="1"/>
</dbReference>
<organism evidence="1 2">
    <name type="scientific">Aphanizomenon flos-aquae FACHB-1040</name>
    <dbReference type="NCBI Taxonomy" id="2692887"/>
    <lineage>
        <taxon>Bacteria</taxon>
        <taxon>Bacillati</taxon>
        <taxon>Cyanobacteriota</taxon>
        <taxon>Cyanophyceae</taxon>
        <taxon>Nostocales</taxon>
        <taxon>Aphanizomenonaceae</taxon>
        <taxon>Aphanizomenon</taxon>
    </lineage>
</organism>